<dbReference type="EMBL" id="GGMS01015499">
    <property type="protein sequence ID" value="MBY84702.1"/>
    <property type="molecule type" value="Transcribed_RNA"/>
</dbReference>
<evidence type="ECO:0000313" key="1">
    <source>
        <dbReference type="EMBL" id="MBY84702.1"/>
    </source>
</evidence>
<proteinExistence type="predicted"/>
<reference evidence="1" key="1">
    <citation type="submission" date="2018-04" db="EMBL/GenBank/DDBJ databases">
        <title>Transcriptome assembly of Sipha flava.</title>
        <authorList>
            <person name="Scully E.D."/>
            <person name="Geib S.M."/>
            <person name="Palmer N.A."/>
            <person name="Koch K."/>
            <person name="Bradshaw J."/>
            <person name="Heng-Moss T."/>
            <person name="Sarath G."/>
        </authorList>
    </citation>
    <scope>NUCLEOTIDE SEQUENCE</scope>
</reference>
<gene>
    <name evidence="1" type="ORF">g.8414</name>
</gene>
<protein>
    <submittedName>
        <fullName evidence="1">Uncharacterized protein</fullName>
    </submittedName>
</protein>
<organism evidence="1">
    <name type="scientific">Sipha flava</name>
    <name type="common">yellow sugarcane aphid</name>
    <dbReference type="NCBI Taxonomy" id="143950"/>
    <lineage>
        <taxon>Eukaryota</taxon>
        <taxon>Metazoa</taxon>
        <taxon>Ecdysozoa</taxon>
        <taxon>Arthropoda</taxon>
        <taxon>Hexapoda</taxon>
        <taxon>Insecta</taxon>
        <taxon>Pterygota</taxon>
        <taxon>Neoptera</taxon>
        <taxon>Paraneoptera</taxon>
        <taxon>Hemiptera</taxon>
        <taxon>Sternorrhyncha</taxon>
        <taxon>Aphidomorpha</taxon>
        <taxon>Aphidoidea</taxon>
        <taxon>Aphididae</taxon>
        <taxon>Sipha</taxon>
    </lineage>
</organism>
<accession>A0A2S2R5R8</accession>
<sequence>MIKSGFIVLGCCTKFYKKCTRYHQGLVLRIKSYSAGETDLIDHDSKSMRFTPVLASLVKYRITLLVPDPGQFRGQMPIVAVACRKGFEYAYKSWTMLKFGTTNLIQVLIRILNALYRIEICIYIFIYIVKIAKYTYLKNESKTYDILKHFKSGIFMKDMGWVLKYVVHKRPLPKGLEDQVEQIERR</sequence>
<name>A0A2S2R5R8_9HEMI</name>
<dbReference type="AlphaFoldDB" id="A0A2S2R5R8"/>